<evidence type="ECO:0000256" key="2">
    <source>
        <dbReference type="ARBA" id="ARBA00022801"/>
    </source>
</evidence>
<keyword evidence="4" id="KW-0472">Membrane</keyword>
<keyword evidence="4" id="KW-0812">Transmembrane</keyword>
<evidence type="ECO:0000313" key="6">
    <source>
        <dbReference type="EMBL" id="PNH19622.1"/>
    </source>
</evidence>
<dbReference type="GO" id="GO:0016810">
    <property type="term" value="F:hydrolase activity, acting on carbon-nitrogen (but not peptide) bonds"/>
    <property type="evidence" value="ECO:0007669"/>
    <property type="project" value="InterPro"/>
</dbReference>
<dbReference type="RefSeq" id="WP_049779000.1">
    <property type="nucleotide sequence ID" value="NZ_NBZD01000001.1"/>
</dbReference>
<dbReference type="Proteomes" id="UP000236394">
    <property type="component" value="Unassembled WGS sequence"/>
</dbReference>
<feature type="region of interest" description="Disordered" evidence="3">
    <location>
        <begin position="91"/>
        <end position="157"/>
    </location>
</feature>
<dbReference type="InterPro" id="IPR050248">
    <property type="entry name" value="Polysacc_deacetylase_ArnD"/>
</dbReference>
<feature type="transmembrane region" description="Helical" evidence="4">
    <location>
        <begin position="12"/>
        <end position="33"/>
    </location>
</feature>
<dbReference type="GO" id="GO:0005975">
    <property type="term" value="P:carbohydrate metabolic process"/>
    <property type="evidence" value="ECO:0007669"/>
    <property type="project" value="InterPro"/>
</dbReference>
<dbReference type="InterPro" id="IPR002509">
    <property type="entry name" value="NODB_dom"/>
</dbReference>
<gene>
    <name evidence="6" type="ORF">B7R76_01685</name>
</gene>
<name>A0A2J8B4C2_9FIRM</name>
<evidence type="ECO:0000256" key="1">
    <source>
        <dbReference type="ARBA" id="ARBA00022723"/>
    </source>
</evidence>
<dbReference type="GO" id="GO:0046872">
    <property type="term" value="F:metal ion binding"/>
    <property type="evidence" value="ECO:0007669"/>
    <property type="project" value="UniProtKB-KW"/>
</dbReference>
<evidence type="ECO:0000313" key="7">
    <source>
        <dbReference type="Proteomes" id="UP000236394"/>
    </source>
</evidence>
<feature type="domain" description="NodB homology" evidence="5">
    <location>
        <begin position="190"/>
        <end position="391"/>
    </location>
</feature>
<comment type="caution">
    <text evidence="6">The sequence shown here is derived from an EMBL/GenBank/DDBJ whole genome shotgun (WGS) entry which is preliminary data.</text>
</comment>
<dbReference type="Pfam" id="PF01522">
    <property type="entry name" value="Polysacc_deac_1"/>
    <property type="match status" value="1"/>
</dbReference>
<evidence type="ECO:0000256" key="4">
    <source>
        <dbReference type="SAM" id="Phobius"/>
    </source>
</evidence>
<keyword evidence="1" id="KW-0479">Metal-binding</keyword>
<keyword evidence="4" id="KW-1133">Transmembrane helix</keyword>
<accession>A0A2J8B4C2</accession>
<reference evidence="7" key="1">
    <citation type="submission" date="2017-04" db="EMBL/GenBank/DDBJ databases">
        <authorList>
            <person name="Bumgarner R.E."/>
            <person name="Fredricks D.N."/>
            <person name="Srinivasan S."/>
        </authorList>
    </citation>
    <scope>NUCLEOTIDE SEQUENCE [LARGE SCALE GENOMIC DNA]</scope>
    <source>
        <strain evidence="7">KA00405</strain>
    </source>
</reference>
<evidence type="ECO:0000259" key="5">
    <source>
        <dbReference type="PROSITE" id="PS51677"/>
    </source>
</evidence>
<feature type="compositionally biased region" description="Basic and acidic residues" evidence="3">
    <location>
        <begin position="114"/>
        <end position="136"/>
    </location>
</feature>
<feature type="compositionally biased region" description="Basic and acidic residues" evidence="3">
    <location>
        <begin position="146"/>
        <end position="157"/>
    </location>
</feature>
<dbReference type="SUPFAM" id="SSF88713">
    <property type="entry name" value="Glycoside hydrolase/deacetylase"/>
    <property type="match status" value="1"/>
</dbReference>
<dbReference type="GO" id="GO:0016020">
    <property type="term" value="C:membrane"/>
    <property type="evidence" value="ECO:0007669"/>
    <property type="project" value="TreeGrafter"/>
</dbReference>
<dbReference type="AlphaFoldDB" id="A0A2J8B4C2"/>
<dbReference type="PROSITE" id="PS51677">
    <property type="entry name" value="NODB"/>
    <property type="match status" value="1"/>
</dbReference>
<organism evidence="6 7">
    <name type="scientific">Mageeibacillus indolicus</name>
    <dbReference type="NCBI Taxonomy" id="884684"/>
    <lineage>
        <taxon>Bacteria</taxon>
        <taxon>Bacillati</taxon>
        <taxon>Bacillota</taxon>
        <taxon>Clostridia</taxon>
        <taxon>Eubacteriales</taxon>
        <taxon>Oscillospiraceae</taxon>
        <taxon>Mageeibacillus</taxon>
    </lineage>
</organism>
<dbReference type="CDD" id="cd10944">
    <property type="entry name" value="CE4_SmPgdA_like"/>
    <property type="match status" value="1"/>
</dbReference>
<dbReference type="PANTHER" id="PTHR10587">
    <property type="entry name" value="GLYCOSYL TRANSFERASE-RELATED"/>
    <property type="match status" value="1"/>
</dbReference>
<dbReference type="EMBL" id="NBZD01000001">
    <property type="protein sequence ID" value="PNH19622.1"/>
    <property type="molecule type" value="Genomic_DNA"/>
</dbReference>
<sequence length="394" mass="43114">MINSSFNSRHNRVLILVATICMLAVLTGTYFYITMSGSDKRPYNGAVGDMSSPEVLPWATEVYGTAQFSFPLWNEVDLSAESGSSLVEGAFENDGKQAGSDGDSPAPSISNLDGAKHNSGEKAEDNLGKAGADSKENTNVQGEGKGAQRADGEQGERAFSHTNELGYVSFAVEQVNSIITGNNNNVLGDKYVFLTFDDGINTKSTPAILDVLHAQNVPGTFFLCGQSLGRATAPILQRIKAEGHAVAMHSFNHNYNELYPNRHADVRTIMAQAEATQAAIKRILGDDFFTHVWRYPGGHMSWNNLPAADEALKEAGVYWIDWNAMAGLADIPARRPTSVEGVMKYIIQSMRYSPTKQVYVVLMHDTVDKMLIPQSLPTIIDYYRSRGYKFASLH</sequence>
<dbReference type="Gene3D" id="3.20.20.370">
    <property type="entry name" value="Glycoside hydrolase/deacetylase"/>
    <property type="match status" value="1"/>
</dbReference>
<dbReference type="InterPro" id="IPR011330">
    <property type="entry name" value="Glyco_hydro/deAcase_b/a-brl"/>
</dbReference>
<evidence type="ECO:0000256" key="3">
    <source>
        <dbReference type="SAM" id="MobiDB-lite"/>
    </source>
</evidence>
<dbReference type="PANTHER" id="PTHR10587:SF133">
    <property type="entry name" value="CHITIN DEACETYLASE 1-RELATED"/>
    <property type="match status" value="1"/>
</dbReference>
<protein>
    <submittedName>
        <fullName evidence="6">Polysaccharide deacetylase</fullName>
    </submittedName>
</protein>
<proteinExistence type="predicted"/>
<keyword evidence="2" id="KW-0378">Hydrolase</keyword>